<evidence type="ECO:0000256" key="7">
    <source>
        <dbReference type="ARBA" id="ARBA00016903"/>
    </source>
</evidence>
<dbReference type="InterPro" id="IPR033131">
    <property type="entry name" value="Pectinesterase_Asp_AS"/>
</dbReference>
<dbReference type="OrthoDB" id="10038475at2759"/>
<feature type="active site" evidence="17">
    <location>
        <position position="411"/>
    </location>
</feature>
<dbReference type="FunCoup" id="A0A200PWM7">
    <property type="interactions" value="2284"/>
</dbReference>
<keyword evidence="8" id="KW-0378">Hydrolase</keyword>
<dbReference type="STRING" id="56857.A0A200PWM7"/>
<dbReference type="GO" id="GO:0004857">
    <property type="term" value="F:enzyme inhibitor activity"/>
    <property type="evidence" value="ECO:0007669"/>
    <property type="project" value="InterPro"/>
</dbReference>
<evidence type="ECO:0000313" key="21">
    <source>
        <dbReference type="Proteomes" id="UP000195402"/>
    </source>
</evidence>
<evidence type="ECO:0000256" key="5">
    <source>
        <dbReference type="ARBA" id="ARBA00007844"/>
    </source>
</evidence>
<dbReference type="SMART" id="SM00856">
    <property type="entry name" value="PMEI"/>
    <property type="match status" value="1"/>
</dbReference>
<gene>
    <name evidence="20" type="ORF">BVC80_9091g127</name>
</gene>
<dbReference type="FunFam" id="2.160.20.10:FF:000001">
    <property type="entry name" value="Pectinesterase"/>
    <property type="match status" value="1"/>
</dbReference>
<evidence type="ECO:0000256" key="11">
    <source>
        <dbReference type="ARBA" id="ARBA00023157"/>
    </source>
</evidence>
<evidence type="ECO:0000256" key="18">
    <source>
        <dbReference type="SAM" id="MobiDB-lite"/>
    </source>
</evidence>
<comment type="pathway">
    <text evidence="2">Glycan metabolism; pectin degradation; 2-dehydro-3-deoxy-D-gluconate from pectin: step 1/5.</text>
</comment>
<comment type="function">
    <text evidence="16">Acts in the modification of cell walls via demethylesterification of cell wall pectin.</text>
</comment>
<evidence type="ECO:0000256" key="1">
    <source>
        <dbReference type="ARBA" id="ARBA00004123"/>
    </source>
</evidence>
<dbReference type="SUPFAM" id="SSF51126">
    <property type="entry name" value="Pectin lyase-like"/>
    <property type="match status" value="1"/>
</dbReference>
<proteinExistence type="inferred from homology"/>
<feature type="region of interest" description="Disordered" evidence="18">
    <location>
        <begin position="782"/>
        <end position="891"/>
    </location>
</feature>
<evidence type="ECO:0000256" key="12">
    <source>
        <dbReference type="ARBA" id="ARBA00023180"/>
    </source>
</evidence>
<dbReference type="Gene3D" id="1.10.10.580">
    <property type="entry name" value="Structural maintenance of chromosome 1. Chain E"/>
    <property type="match status" value="1"/>
</dbReference>
<dbReference type="SUPFAM" id="SSF101148">
    <property type="entry name" value="Plant invertase/pectin methylesterase inhibitor"/>
    <property type="match status" value="1"/>
</dbReference>
<dbReference type="InterPro" id="IPR023093">
    <property type="entry name" value="ScpA-like_C"/>
</dbReference>
<comment type="caution">
    <text evidence="20">The sequence shown here is derived from an EMBL/GenBank/DDBJ whole genome shotgun (WGS) entry which is preliminary data.</text>
</comment>
<feature type="region of interest" description="Disordered" evidence="18">
    <location>
        <begin position="1175"/>
        <end position="1225"/>
    </location>
</feature>
<dbReference type="NCBIfam" id="TIGR01614">
    <property type="entry name" value="PME_inhib"/>
    <property type="match status" value="1"/>
</dbReference>
<dbReference type="InParanoid" id="A0A200PWM7"/>
<feature type="region of interest" description="Disordered" evidence="18">
    <location>
        <begin position="1238"/>
        <end position="1259"/>
    </location>
</feature>
<keyword evidence="12" id="KW-0325">Glycoprotein</keyword>
<dbReference type="GO" id="GO:0045490">
    <property type="term" value="P:pectin catabolic process"/>
    <property type="evidence" value="ECO:0007669"/>
    <property type="project" value="UniProtKB-UniPathway"/>
</dbReference>
<feature type="compositionally biased region" description="Polar residues" evidence="18">
    <location>
        <begin position="1205"/>
        <end position="1223"/>
    </location>
</feature>
<dbReference type="Gene3D" id="2.160.20.10">
    <property type="entry name" value="Single-stranded right-handed beta-helix, Pectin lyase-like"/>
    <property type="match status" value="1"/>
</dbReference>
<dbReference type="GO" id="GO:0005634">
    <property type="term" value="C:nucleus"/>
    <property type="evidence" value="ECO:0007669"/>
    <property type="project" value="UniProtKB-SubCell"/>
</dbReference>
<evidence type="ECO:0000313" key="20">
    <source>
        <dbReference type="EMBL" id="OVA02618.1"/>
    </source>
</evidence>
<dbReference type="Pfam" id="PF01095">
    <property type="entry name" value="Pectinesterase"/>
    <property type="match status" value="1"/>
</dbReference>
<dbReference type="OMA" id="LHACENI"/>
<comment type="catalytic activity">
    <reaction evidence="15">
        <text>[(1-&gt;4)-alpha-D-galacturonosyl methyl ester](n) + n H2O = [(1-&gt;4)-alpha-D-galacturonosyl](n) + n methanol + n H(+)</text>
        <dbReference type="Rhea" id="RHEA:22380"/>
        <dbReference type="Rhea" id="RHEA-COMP:14570"/>
        <dbReference type="Rhea" id="RHEA-COMP:14573"/>
        <dbReference type="ChEBI" id="CHEBI:15377"/>
        <dbReference type="ChEBI" id="CHEBI:15378"/>
        <dbReference type="ChEBI" id="CHEBI:17790"/>
        <dbReference type="ChEBI" id="CHEBI:140522"/>
        <dbReference type="ChEBI" id="CHEBI:140523"/>
        <dbReference type="EC" id="3.1.1.11"/>
    </reaction>
</comment>
<name>A0A200PWM7_MACCD</name>
<dbReference type="Pfam" id="PF06278">
    <property type="entry name" value="CNDH2_N"/>
    <property type="match status" value="1"/>
</dbReference>
<dbReference type="AlphaFoldDB" id="A0A200PWM7"/>
<sequence length="1259" mass="138722">MGDHSKKRVAIISVSALVLVAMVVAVTVGVTHSHASSQSDGDDKPNNDHQITASKKAIEAICQPTQFKQNCIDSLSSAAGNTTDPKELVRVAFKVAVKYINAAINRSTTLQQLEKDPRSAQALHNCKELMGYSIDELNQCFDKMGTFDVSKIDELLADLKIWLSAAVTYQETCLDGFQNTTGTAEENMRKALNSSAELTRNSLSIVSEISTVLTSLQIPFFSRRLLSDEQALPFPTEDGFPTWVSAGKRRLLASSVANIKPDLVVAKDGSGKFRTINEALAVVPKKNNATFVIYIKQGVYNEHVSVNRSMTNLMFIGDGPTKTKITGNKNFIDGVNTFKTATVAVIGDGFIAKDIGFENTAGAIKHQAVALRVQSDMSIFYNCQMDGYQDTLYAHAHRQFYRDCTISGTIDFIFGDAAVVFQKCKIVVRKPLDNQQCIVTAQGRKDPKEPTGIVLQGCTITADPLYFPVRQQLKSFLGRPWKEYSRTIIMQSQIDDLIQPEGWLPWMGDFGLKTLFYAEYGNKGPGAVLTKRVKWAGVKTGQLSGASFQQFTPGQFLHGDSWIKLSGVPYTPGMLAGIEDGGSGSGARFHIVQPLRDPQSNWAVDLAKNLEEYLLKICSGEVIDDEDGHLSVNFAEAALLLQGSIQVYSRKVEYLYTLVLHALEFISQKRQEEQPEKTSVQPEGSDNQAVIDEENELFLGLDDVPVEAKNSLDGASEKDDNLNNFVKPPSNLVVLEGDCFDSTGEAGELESYLLSTCDLYQDFILLDPCDAGEVQNFLNGNNAGVGHRGSSVRSKSRKSFVQSPTRISGGTGRKPSFQETQDVNLDRTPGVDCNHKVSDNNISQDPPDCSFPEHDYHGDEMNDGYSEPGDVSEEDDDDPWKPLNPHEPGNLKVKPFQKVKIHRRKKTNSSKASSLATQFPIARLNGTISPEFTEMWEAQLHACENIGESQSSPLYEKLRQSLTNGGNETPNAFGSTEDDEDNDNEHDIPDFEQGDCDMPASTFMDVEEPLNHNKDADDAVHFESTDFGQEDPDSHASLEDLCRSHLDALLASIAETEKQTELAARVTTWKQRIEHTLEDQDSRPPFDIHEYGERIMDKLSLEADSGGAMPFTDVVKGNEKHDVARTFSALLQLVNNGSVDLVRGESSGQTVCYTATNPFSVRLLSRDRRREVHLRSSKKRTKSPMNKQCNVGGREKGDGEKLSKVGSSSLGNTSALKSSQPNGKFSVKLGNVNAVRCTPEGKRRRRSRFIEPVDMQSAG</sequence>
<evidence type="ECO:0000256" key="9">
    <source>
        <dbReference type="ARBA" id="ARBA00023067"/>
    </source>
</evidence>
<comment type="similarity">
    <text evidence="3">In the N-terminal section; belongs to the PMEI family.</text>
</comment>
<feature type="compositionally biased region" description="Acidic residues" evidence="18">
    <location>
        <begin position="976"/>
        <end position="992"/>
    </location>
</feature>
<dbReference type="Pfam" id="PF16858">
    <property type="entry name" value="CNDH2_C"/>
    <property type="match status" value="1"/>
</dbReference>
<feature type="region of interest" description="Disordered" evidence="18">
    <location>
        <begin position="961"/>
        <end position="992"/>
    </location>
</feature>
<dbReference type="PANTHER" id="PTHR14324">
    <property type="entry name" value="CONDENSIN-2 COMPLEX SUBUNIT H2"/>
    <property type="match status" value="1"/>
</dbReference>
<dbReference type="GO" id="GO:0010032">
    <property type="term" value="P:meiotic chromosome condensation"/>
    <property type="evidence" value="ECO:0007669"/>
    <property type="project" value="TreeGrafter"/>
</dbReference>
<keyword evidence="13" id="KW-0539">Nucleus</keyword>
<dbReference type="Proteomes" id="UP000195402">
    <property type="component" value="Unassembled WGS sequence"/>
</dbReference>
<evidence type="ECO:0000256" key="6">
    <source>
        <dbReference type="ARBA" id="ARBA00013229"/>
    </source>
</evidence>
<evidence type="ECO:0000256" key="3">
    <source>
        <dbReference type="ARBA" id="ARBA00006027"/>
    </source>
</evidence>
<dbReference type="InterPro" id="IPR009378">
    <property type="entry name" value="H2_N"/>
</dbReference>
<comment type="similarity">
    <text evidence="5">Belongs to the CND2 H2 (condensin-2 subunit 2) family.</text>
</comment>
<dbReference type="InterPro" id="IPR031719">
    <property type="entry name" value="H2_M"/>
</dbReference>
<dbReference type="InterPro" id="IPR018040">
    <property type="entry name" value="Pectinesterase_Tyr_AS"/>
</dbReference>
<organism evidence="20 21">
    <name type="scientific">Macleaya cordata</name>
    <name type="common">Five-seeded plume-poppy</name>
    <name type="synonym">Bocconia cordata</name>
    <dbReference type="NCBI Taxonomy" id="56857"/>
    <lineage>
        <taxon>Eukaryota</taxon>
        <taxon>Viridiplantae</taxon>
        <taxon>Streptophyta</taxon>
        <taxon>Embryophyta</taxon>
        <taxon>Tracheophyta</taxon>
        <taxon>Spermatophyta</taxon>
        <taxon>Magnoliopsida</taxon>
        <taxon>Ranunculales</taxon>
        <taxon>Papaveraceae</taxon>
        <taxon>Papaveroideae</taxon>
        <taxon>Macleaya</taxon>
    </lineage>
</organism>
<dbReference type="Gene3D" id="1.20.140.40">
    <property type="entry name" value="Invertase/pectin methylesterase inhibitor family protein"/>
    <property type="match status" value="1"/>
</dbReference>
<dbReference type="InterPro" id="IPR006501">
    <property type="entry name" value="Pectinesterase_inhib_dom"/>
</dbReference>
<dbReference type="InterPro" id="IPR000070">
    <property type="entry name" value="Pectinesterase_cat"/>
</dbReference>
<dbReference type="FunFam" id="1.20.140.40:FF:000001">
    <property type="entry name" value="Pectinesterase"/>
    <property type="match status" value="1"/>
</dbReference>
<dbReference type="GO" id="GO:0030599">
    <property type="term" value="F:pectinesterase activity"/>
    <property type="evidence" value="ECO:0007669"/>
    <property type="project" value="UniProtKB-EC"/>
</dbReference>
<comment type="subcellular location">
    <subcellularLocation>
        <location evidence="1">Nucleus</location>
    </subcellularLocation>
</comment>
<dbReference type="GO" id="GO:0003682">
    <property type="term" value="F:chromatin binding"/>
    <property type="evidence" value="ECO:0007669"/>
    <property type="project" value="TreeGrafter"/>
</dbReference>
<evidence type="ECO:0000256" key="10">
    <source>
        <dbReference type="ARBA" id="ARBA00023085"/>
    </source>
</evidence>
<feature type="compositionally biased region" description="Low complexity" evidence="18">
    <location>
        <begin position="784"/>
        <end position="803"/>
    </location>
</feature>
<feature type="domain" description="Pectinesterase inhibitor" evidence="19">
    <location>
        <begin position="53"/>
        <end position="205"/>
    </location>
</feature>
<dbReference type="Pfam" id="PF04043">
    <property type="entry name" value="PMEI"/>
    <property type="match status" value="1"/>
</dbReference>
<dbReference type="GO" id="GO:0042545">
    <property type="term" value="P:cell wall modification"/>
    <property type="evidence" value="ECO:0007669"/>
    <property type="project" value="InterPro"/>
</dbReference>
<protein>
    <recommendedName>
        <fullName evidence="7">Condensin-2 complex subunit H2</fullName>
        <ecNumber evidence="6">3.1.1.11</ecNumber>
    </recommendedName>
    <alternativeName>
        <fullName evidence="14">Non-SMC condensin II complex subunit H2</fullName>
    </alternativeName>
</protein>
<accession>A0A200PWM7</accession>
<feature type="compositionally biased region" description="Basic and acidic residues" evidence="18">
    <location>
        <begin position="1193"/>
        <end position="1203"/>
    </location>
</feature>
<dbReference type="UniPathway" id="UPA00545">
    <property type="reaction ID" value="UER00823"/>
</dbReference>
<dbReference type="GO" id="GO:0051306">
    <property type="term" value="P:mitotic sister chromatid separation"/>
    <property type="evidence" value="ECO:0007669"/>
    <property type="project" value="TreeGrafter"/>
</dbReference>
<evidence type="ECO:0000256" key="2">
    <source>
        <dbReference type="ARBA" id="ARBA00005184"/>
    </source>
</evidence>
<dbReference type="InterPro" id="IPR012334">
    <property type="entry name" value="Pectin_lyas_fold"/>
</dbReference>
<dbReference type="GO" id="GO:0000796">
    <property type="term" value="C:condensin complex"/>
    <property type="evidence" value="ECO:0007669"/>
    <property type="project" value="TreeGrafter"/>
</dbReference>
<keyword evidence="21" id="KW-1185">Reference proteome</keyword>
<dbReference type="CDD" id="cd15798">
    <property type="entry name" value="PMEI-like_3"/>
    <property type="match status" value="1"/>
</dbReference>
<dbReference type="InterPro" id="IPR031739">
    <property type="entry name" value="Ncaph2"/>
</dbReference>
<evidence type="ECO:0000256" key="16">
    <source>
        <dbReference type="ARBA" id="ARBA00057335"/>
    </source>
</evidence>
<reference evidence="20 21" key="1">
    <citation type="journal article" date="2017" name="Mol. Plant">
        <title>The Genome of Medicinal Plant Macleaya cordata Provides New Insights into Benzylisoquinoline Alkaloids Metabolism.</title>
        <authorList>
            <person name="Liu X."/>
            <person name="Liu Y."/>
            <person name="Huang P."/>
            <person name="Ma Y."/>
            <person name="Qing Z."/>
            <person name="Tang Q."/>
            <person name="Cao H."/>
            <person name="Cheng P."/>
            <person name="Zheng Y."/>
            <person name="Yuan Z."/>
            <person name="Zhou Y."/>
            <person name="Liu J."/>
            <person name="Tang Z."/>
            <person name="Zhuo Y."/>
            <person name="Zhang Y."/>
            <person name="Yu L."/>
            <person name="Huang J."/>
            <person name="Yang P."/>
            <person name="Peng Q."/>
            <person name="Zhang J."/>
            <person name="Jiang W."/>
            <person name="Zhang Z."/>
            <person name="Lin K."/>
            <person name="Ro D.K."/>
            <person name="Chen X."/>
            <person name="Xiong X."/>
            <person name="Shang Y."/>
            <person name="Huang S."/>
            <person name="Zeng J."/>
        </authorList>
    </citation>
    <scope>NUCLEOTIDE SEQUENCE [LARGE SCALE GENOMIC DNA]</scope>
    <source>
        <strain evidence="21">cv. BLH2017</strain>
        <tissue evidence="20">Root</tissue>
    </source>
</reference>
<evidence type="ECO:0000259" key="19">
    <source>
        <dbReference type="SMART" id="SM00856"/>
    </source>
</evidence>
<dbReference type="EMBL" id="MVGT01003949">
    <property type="protein sequence ID" value="OVA02618.1"/>
    <property type="molecule type" value="Genomic_DNA"/>
</dbReference>
<dbReference type="InterPro" id="IPR035513">
    <property type="entry name" value="Invertase/methylesterase_inhib"/>
</dbReference>
<feature type="compositionally biased region" description="Basic and acidic residues" evidence="18">
    <location>
        <begin position="851"/>
        <end position="860"/>
    </location>
</feature>
<keyword evidence="11" id="KW-1015">Disulfide bond</keyword>
<feature type="compositionally biased region" description="Polar residues" evidence="18">
    <location>
        <begin position="961"/>
        <end position="974"/>
    </location>
</feature>
<dbReference type="PANTHER" id="PTHR14324:SF3">
    <property type="entry name" value="CONDENSIN-2 COMPLEX SUBUNIT H2"/>
    <property type="match status" value="1"/>
</dbReference>
<evidence type="ECO:0000256" key="13">
    <source>
        <dbReference type="ARBA" id="ARBA00023242"/>
    </source>
</evidence>
<evidence type="ECO:0000256" key="8">
    <source>
        <dbReference type="ARBA" id="ARBA00022801"/>
    </source>
</evidence>
<dbReference type="PROSITE" id="PS00800">
    <property type="entry name" value="PECTINESTERASE_1"/>
    <property type="match status" value="1"/>
</dbReference>
<evidence type="ECO:0000256" key="17">
    <source>
        <dbReference type="PROSITE-ProRule" id="PRU10040"/>
    </source>
</evidence>
<evidence type="ECO:0000256" key="4">
    <source>
        <dbReference type="ARBA" id="ARBA00007786"/>
    </source>
</evidence>
<dbReference type="InterPro" id="IPR031737">
    <property type="entry name" value="CNDH2_C"/>
</dbReference>
<dbReference type="InterPro" id="IPR011050">
    <property type="entry name" value="Pectin_lyase_fold/virulence"/>
</dbReference>
<dbReference type="Pfam" id="PF16869">
    <property type="entry name" value="CNDH2_M"/>
    <property type="match status" value="1"/>
</dbReference>
<keyword evidence="10" id="KW-0063">Aspartyl esterase</keyword>
<evidence type="ECO:0000256" key="14">
    <source>
        <dbReference type="ARBA" id="ARBA00030479"/>
    </source>
</evidence>
<comment type="similarity">
    <text evidence="4">In the C-terminal section; belongs to the pectinesterase family.</text>
</comment>
<dbReference type="PROSITE" id="PS00503">
    <property type="entry name" value="PECTINESTERASE_2"/>
    <property type="match status" value="1"/>
</dbReference>
<evidence type="ECO:0000256" key="15">
    <source>
        <dbReference type="ARBA" id="ARBA00047928"/>
    </source>
</evidence>
<keyword evidence="9" id="KW-0226">DNA condensation</keyword>
<dbReference type="EC" id="3.1.1.11" evidence="6"/>